<dbReference type="Gene3D" id="2.30.180.10">
    <property type="entry name" value="FAS1 domain"/>
    <property type="match status" value="1"/>
</dbReference>
<evidence type="ECO:0000313" key="4">
    <source>
        <dbReference type="Proteomes" id="UP000029221"/>
    </source>
</evidence>
<evidence type="ECO:0000256" key="1">
    <source>
        <dbReference type="SAM" id="SignalP"/>
    </source>
</evidence>
<dbReference type="GO" id="GO:0005615">
    <property type="term" value="C:extracellular space"/>
    <property type="evidence" value="ECO:0007669"/>
    <property type="project" value="TreeGrafter"/>
</dbReference>
<dbReference type="SMART" id="SM00554">
    <property type="entry name" value="FAS1"/>
    <property type="match status" value="1"/>
</dbReference>
<dbReference type="STRING" id="319236.BST91_00905"/>
<comment type="caution">
    <text evidence="3">The sequence shown here is derived from an EMBL/GenBank/DDBJ whole genome shotgun (WGS) entry which is preliminary data.</text>
</comment>
<organism evidence="3 4">
    <name type="scientific">Nonlabens tegetincola</name>
    <dbReference type="NCBI Taxonomy" id="323273"/>
    <lineage>
        <taxon>Bacteria</taxon>
        <taxon>Pseudomonadati</taxon>
        <taxon>Bacteroidota</taxon>
        <taxon>Flavobacteriia</taxon>
        <taxon>Flavobacteriales</taxon>
        <taxon>Flavobacteriaceae</taxon>
        <taxon>Nonlabens</taxon>
    </lineage>
</organism>
<protein>
    <submittedName>
        <fullName evidence="3">Secreted and surface protein containing fasciclin-like repeats</fullName>
    </submittedName>
</protein>
<sequence>MKNSSILLTAAMMFTAIFATAQCNNHQASTSNNDHATSNVVYVQNWHYNQTPDIVGVAMSDKNFATLVAAVKAADLVKTLQGDGPFTVFAPTNAAFDKLPEGTVANLLKPENKAKLQAVLTYHVLAGKVTASDIIESIKRNGGGFMTKTVQGDPIYASIVDGKVVLEDAQGRTSIITATDIEASNGVVHVIDTVVLPE</sequence>
<dbReference type="InterPro" id="IPR050904">
    <property type="entry name" value="Adhesion/Biosynth-related"/>
</dbReference>
<accession>A0A090Q4W2</accession>
<dbReference type="PROSITE" id="PS50213">
    <property type="entry name" value="FAS1"/>
    <property type="match status" value="1"/>
</dbReference>
<evidence type="ECO:0000313" key="3">
    <source>
        <dbReference type="EMBL" id="GAK97995.1"/>
    </source>
</evidence>
<feature type="domain" description="FAS1" evidence="2">
    <location>
        <begin position="51"/>
        <end position="195"/>
    </location>
</feature>
<dbReference type="PANTHER" id="PTHR10900:SF77">
    <property type="entry name" value="FI19380P1"/>
    <property type="match status" value="1"/>
</dbReference>
<dbReference type="Pfam" id="PF02469">
    <property type="entry name" value="Fasciclin"/>
    <property type="match status" value="1"/>
</dbReference>
<dbReference type="InterPro" id="IPR000782">
    <property type="entry name" value="FAS1_domain"/>
</dbReference>
<dbReference type="RefSeq" id="WP_042279941.1">
    <property type="nucleotide sequence ID" value="NZ_BBML01000008.1"/>
</dbReference>
<keyword evidence="4" id="KW-1185">Reference proteome</keyword>
<feature type="signal peptide" evidence="1">
    <location>
        <begin position="1"/>
        <end position="21"/>
    </location>
</feature>
<dbReference type="PANTHER" id="PTHR10900">
    <property type="entry name" value="PERIOSTIN-RELATED"/>
    <property type="match status" value="1"/>
</dbReference>
<dbReference type="eggNOG" id="COG2335">
    <property type="taxonomic scope" value="Bacteria"/>
</dbReference>
<dbReference type="EMBL" id="BBML01000008">
    <property type="protein sequence ID" value="GAK97995.1"/>
    <property type="molecule type" value="Genomic_DNA"/>
</dbReference>
<name>A0A090Q4W2_9FLAO</name>
<dbReference type="FunFam" id="2.30.180.10:FF:000014">
    <property type="entry name" value="Stabilin 1"/>
    <property type="match status" value="1"/>
</dbReference>
<dbReference type="SUPFAM" id="SSF82153">
    <property type="entry name" value="FAS1 domain"/>
    <property type="match status" value="1"/>
</dbReference>
<dbReference type="InterPro" id="IPR036378">
    <property type="entry name" value="FAS1_dom_sf"/>
</dbReference>
<gene>
    <name evidence="3" type="ORF">JCM19294_1617</name>
</gene>
<dbReference type="Proteomes" id="UP000029221">
    <property type="component" value="Unassembled WGS sequence"/>
</dbReference>
<proteinExistence type="predicted"/>
<keyword evidence="1" id="KW-0732">Signal</keyword>
<feature type="chain" id="PRO_5001863032" evidence="1">
    <location>
        <begin position="22"/>
        <end position="198"/>
    </location>
</feature>
<evidence type="ECO:0000259" key="2">
    <source>
        <dbReference type="PROSITE" id="PS50213"/>
    </source>
</evidence>
<reference evidence="3" key="1">
    <citation type="journal article" date="2014" name="Genome Announc.">
        <title>Draft Genome Sequences of Marine Flavobacterium Nonlabens Strains NR17, NR24, NR27, NR32, NR33, and Ara13.</title>
        <authorList>
            <person name="Nakanishi M."/>
            <person name="Meirelles P."/>
            <person name="Suzuki R."/>
            <person name="Takatani N."/>
            <person name="Mino S."/>
            <person name="Suda W."/>
            <person name="Oshima K."/>
            <person name="Hattori M."/>
            <person name="Ohkuma M."/>
            <person name="Hosokawa M."/>
            <person name="Miyashita K."/>
            <person name="Thompson F.L."/>
            <person name="Niwa A."/>
            <person name="Sawabe T."/>
            <person name="Sawabe T."/>
        </authorList>
    </citation>
    <scope>NUCLEOTIDE SEQUENCE [LARGE SCALE GENOMIC DNA]</scope>
    <source>
        <strain evidence="3">JCM 19294</strain>
    </source>
</reference>
<dbReference type="AlphaFoldDB" id="A0A090Q4W2"/>